<accession>A0A914WNR4</accession>
<reference evidence="3" key="1">
    <citation type="submission" date="2022-11" db="UniProtKB">
        <authorList>
            <consortium name="WormBaseParasite"/>
        </authorList>
    </citation>
    <scope>IDENTIFICATION</scope>
</reference>
<sequence>MRASSPGIKSRSKTLQHGERRGRERSVMQDDKKRPEATNGSAQVVQQDGGRVDTPNQLSPSTNYASSEPTNAVVVVVVVGRGGGERRSLRRRSSALNLLSHRVTALHRDTSSL</sequence>
<evidence type="ECO:0000313" key="3">
    <source>
        <dbReference type="WBParaSite" id="PSAMB.scaffold484size49626.g6199.t1"/>
    </source>
</evidence>
<name>A0A914WNR4_9BILA</name>
<organism evidence="2 3">
    <name type="scientific">Plectus sambesii</name>
    <dbReference type="NCBI Taxonomy" id="2011161"/>
    <lineage>
        <taxon>Eukaryota</taxon>
        <taxon>Metazoa</taxon>
        <taxon>Ecdysozoa</taxon>
        <taxon>Nematoda</taxon>
        <taxon>Chromadorea</taxon>
        <taxon>Plectida</taxon>
        <taxon>Plectina</taxon>
        <taxon>Plectoidea</taxon>
        <taxon>Plectidae</taxon>
        <taxon>Plectus</taxon>
    </lineage>
</organism>
<evidence type="ECO:0000313" key="2">
    <source>
        <dbReference type="Proteomes" id="UP000887566"/>
    </source>
</evidence>
<protein>
    <submittedName>
        <fullName evidence="3">Uncharacterized protein</fullName>
    </submittedName>
</protein>
<dbReference type="AlphaFoldDB" id="A0A914WNR4"/>
<feature type="compositionally biased region" description="Polar residues" evidence="1">
    <location>
        <begin position="54"/>
        <end position="69"/>
    </location>
</feature>
<keyword evidence="2" id="KW-1185">Reference proteome</keyword>
<feature type="region of interest" description="Disordered" evidence="1">
    <location>
        <begin position="1"/>
        <end position="69"/>
    </location>
</feature>
<dbReference type="WBParaSite" id="PSAMB.scaffold484size49626.g6199.t1">
    <property type="protein sequence ID" value="PSAMB.scaffold484size49626.g6199.t1"/>
    <property type="gene ID" value="PSAMB.scaffold484size49626.g6199"/>
</dbReference>
<proteinExistence type="predicted"/>
<evidence type="ECO:0000256" key="1">
    <source>
        <dbReference type="SAM" id="MobiDB-lite"/>
    </source>
</evidence>
<feature type="compositionally biased region" description="Basic and acidic residues" evidence="1">
    <location>
        <begin position="16"/>
        <end position="36"/>
    </location>
</feature>
<dbReference type="Proteomes" id="UP000887566">
    <property type="component" value="Unplaced"/>
</dbReference>